<keyword evidence="2" id="KW-1185">Reference proteome</keyword>
<dbReference type="Gene3D" id="1.20.58.320">
    <property type="entry name" value="TPR-like"/>
    <property type="match status" value="1"/>
</dbReference>
<dbReference type="Proteomes" id="UP001595536">
    <property type="component" value="Unassembled WGS sequence"/>
</dbReference>
<evidence type="ECO:0000313" key="2">
    <source>
        <dbReference type="Proteomes" id="UP001595536"/>
    </source>
</evidence>
<gene>
    <name evidence="1" type="ORF">ACFOEX_10770</name>
</gene>
<dbReference type="SUPFAM" id="SSF48452">
    <property type="entry name" value="TPR-like"/>
    <property type="match status" value="1"/>
</dbReference>
<dbReference type="PANTHER" id="PTHR23004">
    <property type="entry name" value="DOUBLECORTIN DOMAIN CONTAINING 2"/>
    <property type="match status" value="1"/>
</dbReference>
<dbReference type="InterPro" id="IPR011990">
    <property type="entry name" value="TPR-like_helical_dom_sf"/>
</dbReference>
<dbReference type="RefSeq" id="WP_376829868.1">
    <property type="nucleotide sequence ID" value="NZ_JBHLWR010000006.1"/>
</dbReference>
<accession>A0ABV7LGG9</accession>
<organism evidence="1 2">
    <name type="scientific">Camelimonas abortus</name>
    <dbReference type="NCBI Taxonomy" id="1017184"/>
    <lineage>
        <taxon>Bacteria</taxon>
        <taxon>Pseudomonadati</taxon>
        <taxon>Pseudomonadota</taxon>
        <taxon>Alphaproteobacteria</taxon>
        <taxon>Hyphomicrobiales</taxon>
        <taxon>Chelatococcaceae</taxon>
        <taxon>Camelimonas</taxon>
    </lineage>
</organism>
<dbReference type="Pfam" id="PF06041">
    <property type="entry name" value="DUF924"/>
    <property type="match status" value="1"/>
</dbReference>
<dbReference type="PANTHER" id="PTHR23004:SF7">
    <property type="entry name" value="DUF924-DOMAIN-CONTAINING PROTEIN"/>
    <property type="match status" value="1"/>
</dbReference>
<name>A0ABV7LGG9_9HYPH</name>
<proteinExistence type="predicted"/>
<comment type="caution">
    <text evidence="1">The sequence shown here is derived from an EMBL/GenBank/DDBJ whole genome shotgun (WGS) entry which is preliminary data.</text>
</comment>
<dbReference type="InterPro" id="IPR010323">
    <property type="entry name" value="DUF924"/>
</dbReference>
<reference evidence="2" key="1">
    <citation type="journal article" date="2019" name="Int. J. Syst. Evol. Microbiol.">
        <title>The Global Catalogue of Microorganisms (GCM) 10K type strain sequencing project: providing services to taxonomists for standard genome sequencing and annotation.</title>
        <authorList>
            <consortium name="The Broad Institute Genomics Platform"/>
            <consortium name="The Broad Institute Genome Sequencing Center for Infectious Disease"/>
            <person name="Wu L."/>
            <person name="Ma J."/>
        </authorList>
    </citation>
    <scope>NUCLEOTIDE SEQUENCE [LARGE SCALE GENOMIC DNA]</scope>
    <source>
        <strain evidence="2">CCM 7941</strain>
    </source>
</reference>
<protein>
    <submittedName>
        <fullName evidence="1">DUF924 family protein</fullName>
    </submittedName>
</protein>
<sequence>MTRSTPPASATLAAPEDVVSFWRAAGPGKWFVRDDAFDAELRRRFGSAQAAAARGDLDHWLAAPQGALALVLLLDQLPRNIHRGTAAAFACDPAARAAAGRAIAAGFDGQVEPLLRPFFYLPFMHSEDLADQERCVALYRASGDAAWLKYALEHRDIIARFGRFPHRNRALGRASTPEEAACLAGGGFTGGQ</sequence>
<evidence type="ECO:0000313" key="1">
    <source>
        <dbReference type="EMBL" id="MFC3266828.1"/>
    </source>
</evidence>
<dbReference type="Gene3D" id="1.25.40.10">
    <property type="entry name" value="Tetratricopeptide repeat domain"/>
    <property type="match status" value="1"/>
</dbReference>
<dbReference type="EMBL" id="JBHRUV010000058">
    <property type="protein sequence ID" value="MFC3266828.1"/>
    <property type="molecule type" value="Genomic_DNA"/>
</dbReference>